<accession>A0ABR8Z2Y9</accession>
<dbReference type="SMART" id="SM00382">
    <property type="entry name" value="AAA"/>
    <property type="match status" value="1"/>
</dbReference>
<sequence length="231" mass="24415">MRLQHADAPPPGSDPVLAHLTGAGVEIGDSRILQDVDLTVVAGDVVLVSGPNGAGKSTLLRLLAGEVAASHGTVTTRPGLRAALLGDAPVLYDVLTVTEHVEFFARFWQRRVDAAALLAHLRLDHVARSFGRDLSLGERQRLSLGLLTVGEPELVLMDEPFNGLDGDTAELLRGLITTWAERGGAVVVVAHTVGDMRGVARRRVVVERGTVTADGPAELPDAVGPAGRTRW</sequence>
<evidence type="ECO:0000259" key="3">
    <source>
        <dbReference type="PROSITE" id="PS50893"/>
    </source>
</evidence>
<dbReference type="InterPro" id="IPR017871">
    <property type="entry name" value="ABC_transporter-like_CS"/>
</dbReference>
<dbReference type="PROSITE" id="PS00211">
    <property type="entry name" value="ABC_TRANSPORTER_1"/>
    <property type="match status" value="1"/>
</dbReference>
<dbReference type="InterPro" id="IPR027417">
    <property type="entry name" value="P-loop_NTPase"/>
</dbReference>
<dbReference type="InterPro" id="IPR003439">
    <property type="entry name" value="ABC_transporter-like_ATP-bd"/>
</dbReference>
<dbReference type="EMBL" id="JACSPO010000004">
    <property type="protein sequence ID" value="MBD8062625.1"/>
    <property type="molecule type" value="Genomic_DNA"/>
</dbReference>
<evidence type="ECO:0000313" key="5">
    <source>
        <dbReference type="Proteomes" id="UP000661894"/>
    </source>
</evidence>
<feature type="domain" description="ABC transporter" evidence="3">
    <location>
        <begin position="18"/>
        <end position="231"/>
    </location>
</feature>
<comment type="caution">
    <text evidence="4">The sequence shown here is derived from an EMBL/GenBank/DDBJ whole genome shotgun (WGS) entry which is preliminary data.</text>
</comment>
<dbReference type="SUPFAM" id="SSF52540">
    <property type="entry name" value="P-loop containing nucleoside triphosphate hydrolases"/>
    <property type="match status" value="1"/>
</dbReference>
<dbReference type="Pfam" id="PF00005">
    <property type="entry name" value="ABC_tran"/>
    <property type="match status" value="1"/>
</dbReference>
<keyword evidence="2 4" id="KW-0067">ATP-binding</keyword>
<proteinExistence type="predicted"/>
<dbReference type="GO" id="GO:0005524">
    <property type="term" value="F:ATP binding"/>
    <property type="evidence" value="ECO:0007669"/>
    <property type="project" value="UniProtKB-KW"/>
</dbReference>
<reference evidence="4 5" key="1">
    <citation type="submission" date="2020-08" db="EMBL/GenBank/DDBJ databases">
        <title>A Genomic Blueprint of the Chicken Gut Microbiome.</title>
        <authorList>
            <person name="Gilroy R."/>
            <person name="Ravi A."/>
            <person name="Getino M."/>
            <person name="Pursley I."/>
            <person name="Horton D.L."/>
            <person name="Alikhan N.-F."/>
            <person name="Baker D."/>
            <person name="Gharbi K."/>
            <person name="Hall N."/>
            <person name="Watson M."/>
            <person name="Adriaenssens E.M."/>
            <person name="Foster-Nyarko E."/>
            <person name="Jarju S."/>
            <person name="Secka A."/>
            <person name="Antonio M."/>
            <person name="Oren A."/>
            <person name="Chaudhuri R."/>
            <person name="La Ragione R.M."/>
            <person name="Hildebrand F."/>
            <person name="Pallen M.J."/>
        </authorList>
    </citation>
    <scope>NUCLEOTIDE SEQUENCE [LARGE SCALE GENOMIC DNA]</scope>
    <source>
        <strain evidence="4 5">Sa1BUA1</strain>
    </source>
</reference>
<dbReference type="InterPro" id="IPR003593">
    <property type="entry name" value="AAA+_ATPase"/>
</dbReference>
<name>A0ABR8Z2Y9_9MICO</name>
<evidence type="ECO:0000256" key="1">
    <source>
        <dbReference type="ARBA" id="ARBA00022741"/>
    </source>
</evidence>
<dbReference type="PANTHER" id="PTHR43158">
    <property type="entry name" value="SKFA PEPTIDE EXPORT ATP-BINDING PROTEIN SKFE"/>
    <property type="match status" value="1"/>
</dbReference>
<organism evidence="4 5">
    <name type="scientific">Oceanitalea stevensii</name>
    <dbReference type="NCBI Taxonomy" id="2763072"/>
    <lineage>
        <taxon>Bacteria</taxon>
        <taxon>Bacillati</taxon>
        <taxon>Actinomycetota</taxon>
        <taxon>Actinomycetes</taxon>
        <taxon>Micrococcales</taxon>
        <taxon>Bogoriellaceae</taxon>
        <taxon>Georgenia</taxon>
    </lineage>
</organism>
<protein>
    <submittedName>
        <fullName evidence="4">ABC transporter ATP-binding protein</fullName>
    </submittedName>
</protein>
<dbReference type="PANTHER" id="PTHR43158:SF2">
    <property type="entry name" value="SKFA PEPTIDE EXPORT ATP-BINDING PROTEIN SKFE"/>
    <property type="match status" value="1"/>
</dbReference>
<keyword evidence="5" id="KW-1185">Reference proteome</keyword>
<dbReference type="PROSITE" id="PS50893">
    <property type="entry name" value="ABC_TRANSPORTER_2"/>
    <property type="match status" value="1"/>
</dbReference>
<evidence type="ECO:0000256" key="2">
    <source>
        <dbReference type="ARBA" id="ARBA00022840"/>
    </source>
</evidence>
<gene>
    <name evidence="4" type="ORF">H9624_09840</name>
</gene>
<keyword evidence="1" id="KW-0547">Nucleotide-binding</keyword>
<dbReference type="Gene3D" id="3.40.50.300">
    <property type="entry name" value="P-loop containing nucleotide triphosphate hydrolases"/>
    <property type="match status" value="1"/>
</dbReference>
<dbReference type="RefSeq" id="WP_251839729.1">
    <property type="nucleotide sequence ID" value="NZ_JACSPO010000004.1"/>
</dbReference>
<evidence type="ECO:0000313" key="4">
    <source>
        <dbReference type="EMBL" id="MBD8062625.1"/>
    </source>
</evidence>
<dbReference type="Proteomes" id="UP000661894">
    <property type="component" value="Unassembled WGS sequence"/>
</dbReference>